<dbReference type="EMBL" id="AHMO02000008">
    <property type="protein sequence ID" value="EQA45011.1"/>
    <property type="molecule type" value="Genomic_DNA"/>
</dbReference>
<dbReference type="SUPFAM" id="SSF117892">
    <property type="entry name" value="Band 7/SPFH domain"/>
    <property type="match status" value="1"/>
</dbReference>
<protein>
    <submittedName>
        <fullName evidence="3">Membrane protein, PF09851 family</fullName>
    </submittedName>
</protein>
<feature type="domain" description="SHOCT" evidence="1">
    <location>
        <begin position="305"/>
        <end position="331"/>
    </location>
</feature>
<reference evidence="3" key="1">
    <citation type="submission" date="2013-05" db="EMBL/GenBank/DDBJ databases">
        <authorList>
            <person name="Harkins D.M."/>
            <person name="Durkin A.S."/>
            <person name="Brinkac L.M."/>
            <person name="Haft D.H."/>
            <person name="Selengut J.D."/>
            <person name="Sanka R."/>
            <person name="DePew J."/>
            <person name="Purushe J."/>
            <person name="Hartskeerl R.A."/>
            <person name="Ahmed A."/>
            <person name="van der Linden H."/>
            <person name="Goris M.G.A."/>
            <person name="Vinetz J.M."/>
            <person name="Sutton G.G."/>
            <person name="Nierman W.C."/>
            <person name="Fouts D.E."/>
        </authorList>
    </citation>
    <scope>NUCLEOTIDE SEQUENCE [LARGE SCALE GENOMIC DNA]</scope>
    <source>
        <strain evidence="3">5399</strain>
    </source>
</reference>
<dbReference type="Proteomes" id="UP000015454">
    <property type="component" value="Unassembled WGS sequence"/>
</dbReference>
<dbReference type="Pfam" id="PF09851">
    <property type="entry name" value="SHOCT"/>
    <property type="match status" value="1"/>
</dbReference>
<dbReference type="Pfam" id="PF13421">
    <property type="entry name" value="Band_7_1"/>
    <property type="match status" value="1"/>
</dbReference>
<organism evidence="3 4">
    <name type="scientific">Leptospira broomii serovar Hurstbridge str. 5399</name>
    <dbReference type="NCBI Taxonomy" id="1049789"/>
    <lineage>
        <taxon>Bacteria</taxon>
        <taxon>Pseudomonadati</taxon>
        <taxon>Spirochaetota</taxon>
        <taxon>Spirochaetia</taxon>
        <taxon>Leptospirales</taxon>
        <taxon>Leptospiraceae</taxon>
        <taxon>Leptospira</taxon>
    </lineage>
</organism>
<dbReference type="OrthoDB" id="9788304at2"/>
<dbReference type="PANTHER" id="PTHR37826">
    <property type="entry name" value="FLOTILLIN BAND_7_5 DOMAIN PROTEIN"/>
    <property type="match status" value="1"/>
</dbReference>
<dbReference type="RefSeq" id="WP_020987468.1">
    <property type="nucleotide sequence ID" value="NZ_AHMO02000008.1"/>
</dbReference>
<evidence type="ECO:0000259" key="2">
    <source>
        <dbReference type="Pfam" id="PF13421"/>
    </source>
</evidence>
<dbReference type="PANTHER" id="PTHR37826:SF2">
    <property type="entry name" value="ZINC-RIBBON DOMAIN-CONTAINING PROTEIN"/>
    <property type="match status" value="1"/>
</dbReference>
<dbReference type="InterPro" id="IPR036013">
    <property type="entry name" value="Band_7/SPFH_dom_sf"/>
</dbReference>
<sequence>MALIDVIKYEGDPGELVWKFPRNDISTFGQLIVNESQEVIFFKEGKALDVFGPGTHTLKTGNVPILEKIVNLPFGGQTPFTAEVVYVNKALVQLKWGTPTPIQVEDPKYMITLGVRAFGTYNIKVIDSKSFATTVVGAKGAYSTDQVDNLLKPMVITRLSDFLAEVVLKSGEPITRLSQHLDEASSAGKTKVQPDFAKYGIEVVDFLVQSINFDQNDPNFQKIQKVLTDKFEIETLGGMYQQKRMLDIGETAAGNPGGNAGEGMSAGMGLGMGMNMANMMANMMGQNQNNNNNAAANGQTDATARLAKLKTMLDQGLITQEEFDSKKKDILNSI</sequence>
<accession>T0FAV5</accession>
<comment type="caution">
    <text evidence="3">The sequence shown here is derived from an EMBL/GenBank/DDBJ whole genome shotgun (WGS) entry which is preliminary data.</text>
</comment>
<dbReference type="InterPro" id="IPR018649">
    <property type="entry name" value="SHOCT"/>
</dbReference>
<evidence type="ECO:0000313" key="3">
    <source>
        <dbReference type="EMBL" id="EQA45011.1"/>
    </source>
</evidence>
<evidence type="ECO:0000259" key="1">
    <source>
        <dbReference type="Pfam" id="PF09851"/>
    </source>
</evidence>
<name>T0FAV5_9LEPT</name>
<dbReference type="CDD" id="cd03408">
    <property type="entry name" value="SPFH_like_u1"/>
    <property type="match status" value="1"/>
</dbReference>
<proteinExistence type="predicted"/>
<keyword evidence="4" id="KW-1185">Reference proteome</keyword>
<gene>
    <name evidence="3" type="ORF">LEP1GSC050_2996</name>
</gene>
<feature type="domain" description="SPFH" evidence="2">
    <location>
        <begin position="17"/>
        <end position="215"/>
    </location>
</feature>
<dbReference type="InterPro" id="IPR033880">
    <property type="entry name" value="SPFH_YdjI"/>
</dbReference>
<dbReference type="AlphaFoldDB" id="T0FAV5"/>
<dbReference type="STRING" id="1049789.LEP1GSC050_2996"/>
<evidence type="ECO:0000313" key="4">
    <source>
        <dbReference type="Proteomes" id="UP000015454"/>
    </source>
</evidence>